<name>A0A7Y0Y418_9ACTO</name>
<dbReference type="Proteomes" id="UP000578252">
    <property type="component" value="Unassembled WGS sequence"/>
</dbReference>
<organism evidence="2 3">
    <name type="scientific">Mobiluncus mulieris</name>
    <dbReference type="NCBI Taxonomy" id="2052"/>
    <lineage>
        <taxon>Bacteria</taxon>
        <taxon>Bacillati</taxon>
        <taxon>Actinomycetota</taxon>
        <taxon>Actinomycetes</taxon>
        <taxon>Actinomycetales</taxon>
        <taxon>Actinomycetaceae</taxon>
        <taxon>Mobiluncus</taxon>
    </lineage>
</organism>
<protein>
    <submittedName>
        <fullName evidence="2">Helix-turn-helix domain-containing protein</fullName>
    </submittedName>
</protein>
<dbReference type="SUPFAM" id="SSF46955">
    <property type="entry name" value="Putative DNA-binding domain"/>
    <property type="match status" value="1"/>
</dbReference>
<sequence length="141" mass="16241">MLDFSRFLDNAGSQAMLLGPDGQQESIPLEVFQVLQMVTQAMSRHQAITVTPVDQRLTTQEAADFLGMSRPTLIKLLEKREIPYEKLPGSRHRRVLLKDLLAYQENLRARREALFQTMVEDAEDDGLYDLNEPLPKSYYKE</sequence>
<dbReference type="Pfam" id="PF12728">
    <property type="entry name" value="HTH_17"/>
    <property type="match status" value="1"/>
</dbReference>
<dbReference type="InterPro" id="IPR010093">
    <property type="entry name" value="SinI_DNA-bd"/>
</dbReference>
<dbReference type="InterPro" id="IPR041657">
    <property type="entry name" value="HTH_17"/>
</dbReference>
<evidence type="ECO:0000259" key="1">
    <source>
        <dbReference type="Pfam" id="PF12728"/>
    </source>
</evidence>
<dbReference type="AlphaFoldDB" id="A0A7Y0Y418"/>
<reference evidence="2 3" key="1">
    <citation type="submission" date="2020-04" db="EMBL/GenBank/DDBJ databases">
        <title>Antimicrobial susceptibility and clonality of vaginal-derived multi-drug resistant Mobiluncus isolates in China.</title>
        <authorList>
            <person name="Zhang X."/>
        </authorList>
    </citation>
    <scope>NUCLEOTIDE SEQUENCE [LARGE SCALE GENOMIC DNA]</scope>
    <source>
        <strain evidence="2 3">13</strain>
    </source>
</reference>
<proteinExistence type="predicted"/>
<gene>
    <name evidence="2" type="ORF">HHJ78_05590</name>
</gene>
<dbReference type="GO" id="GO:0003677">
    <property type="term" value="F:DNA binding"/>
    <property type="evidence" value="ECO:0007669"/>
    <property type="project" value="InterPro"/>
</dbReference>
<dbReference type="InterPro" id="IPR009061">
    <property type="entry name" value="DNA-bd_dom_put_sf"/>
</dbReference>
<dbReference type="NCBIfam" id="TIGR01764">
    <property type="entry name" value="excise"/>
    <property type="match status" value="1"/>
</dbReference>
<feature type="domain" description="Helix-turn-helix" evidence="1">
    <location>
        <begin position="57"/>
        <end position="106"/>
    </location>
</feature>
<dbReference type="EMBL" id="JABCUR010000004">
    <property type="protein sequence ID" value="NMW65011.1"/>
    <property type="molecule type" value="Genomic_DNA"/>
</dbReference>
<evidence type="ECO:0000313" key="2">
    <source>
        <dbReference type="EMBL" id="NMW65011.1"/>
    </source>
</evidence>
<accession>A0A7Y0Y418</accession>
<comment type="caution">
    <text evidence="2">The sequence shown here is derived from an EMBL/GenBank/DDBJ whole genome shotgun (WGS) entry which is preliminary data.</text>
</comment>
<evidence type="ECO:0000313" key="3">
    <source>
        <dbReference type="Proteomes" id="UP000578252"/>
    </source>
</evidence>